<evidence type="ECO:0000259" key="1">
    <source>
        <dbReference type="Pfam" id="PF01425"/>
    </source>
</evidence>
<reference evidence="2 3" key="1">
    <citation type="journal article" date="2018" name="Gigascience">
        <title>Genomes of trombidid mites reveal novel predicted allergens and laterally-transferred genes associated with secondary metabolism.</title>
        <authorList>
            <person name="Dong X."/>
            <person name="Chaisiri K."/>
            <person name="Xia D."/>
            <person name="Armstrong S.D."/>
            <person name="Fang Y."/>
            <person name="Donnelly M.J."/>
            <person name="Kadowaki T."/>
            <person name="McGarry J.W."/>
            <person name="Darby A.C."/>
            <person name="Makepeace B.L."/>
        </authorList>
    </citation>
    <scope>NUCLEOTIDE SEQUENCE [LARGE SCALE GENOMIC DNA]</scope>
    <source>
        <strain evidence="2">UoL-UT</strain>
    </source>
</reference>
<feature type="domain" description="Amidase" evidence="1">
    <location>
        <begin position="2"/>
        <end position="156"/>
    </location>
</feature>
<protein>
    <submittedName>
        <fullName evidence="2">Fatty-acid amide hydrolase 2-B-like protein</fullName>
    </submittedName>
</protein>
<dbReference type="Gene3D" id="3.90.1300.10">
    <property type="entry name" value="Amidase signature (AS) domain"/>
    <property type="match status" value="1"/>
</dbReference>
<dbReference type="Pfam" id="PF01425">
    <property type="entry name" value="Amidase"/>
    <property type="match status" value="1"/>
</dbReference>
<evidence type="ECO:0000313" key="3">
    <source>
        <dbReference type="Proteomes" id="UP000288716"/>
    </source>
</evidence>
<accession>A0A443S447</accession>
<keyword evidence="2" id="KW-0378">Hydrolase</keyword>
<name>A0A443S447_9ACAR</name>
<dbReference type="InterPro" id="IPR052739">
    <property type="entry name" value="FAAH2"/>
</dbReference>
<organism evidence="2 3">
    <name type="scientific">Leptotrombidium deliense</name>
    <dbReference type="NCBI Taxonomy" id="299467"/>
    <lineage>
        <taxon>Eukaryota</taxon>
        <taxon>Metazoa</taxon>
        <taxon>Ecdysozoa</taxon>
        <taxon>Arthropoda</taxon>
        <taxon>Chelicerata</taxon>
        <taxon>Arachnida</taxon>
        <taxon>Acari</taxon>
        <taxon>Acariformes</taxon>
        <taxon>Trombidiformes</taxon>
        <taxon>Prostigmata</taxon>
        <taxon>Anystina</taxon>
        <taxon>Parasitengona</taxon>
        <taxon>Trombiculoidea</taxon>
        <taxon>Trombiculidae</taxon>
        <taxon>Leptotrombidium</taxon>
    </lineage>
</organism>
<keyword evidence="3" id="KW-1185">Reference proteome</keyword>
<dbReference type="AlphaFoldDB" id="A0A443S447"/>
<dbReference type="GO" id="GO:0016787">
    <property type="term" value="F:hydrolase activity"/>
    <property type="evidence" value="ECO:0007669"/>
    <property type="project" value="UniProtKB-KW"/>
</dbReference>
<dbReference type="InterPro" id="IPR036928">
    <property type="entry name" value="AS_sf"/>
</dbReference>
<dbReference type="STRING" id="299467.A0A443S447"/>
<dbReference type="OrthoDB" id="6428749at2759"/>
<dbReference type="InterPro" id="IPR023631">
    <property type="entry name" value="Amidase_dom"/>
</dbReference>
<dbReference type="EMBL" id="NCKV01009120">
    <property type="protein sequence ID" value="RWS22326.1"/>
    <property type="molecule type" value="Genomic_DNA"/>
</dbReference>
<sequence>MNAYLRRIENVNPLINAIVDVNKNALLEAEALDKLIERHIKCEVCTNDESVENKPLLGIPVSIKDSIAVKGLLFTGGLYARRNTIADQDSDVVTNIRKSGAIPIVITNVPDLLMWSDTNSVLVSETHNPYDLSKTPGGSSGGEGALIASAGSVIGI</sequence>
<dbReference type="GO" id="GO:0012505">
    <property type="term" value="C:endomembrane system"/>
    <property type="evidence" value="ECO:0007669"/>
    <property type="project" value="TreeGrafter"/>
</dbReference>
<feature type="non-terminal residue" evidence="2">
    <location>
        <position position="156"/>
    </location>
</feature>
<dbReference type="PANTHER" id="PTHR43372:SF4">
    <property type="entry name" value="FATTY-ACID AMIDE HYDROLASE 2"/>
    <property type="match status" value="1"/>
</dbReference>
<comment type="caution">
    <text evidence="2">The sequence shown here is derived from an EMBL/GenBank/DDBJ whole genome shotgun (WGS) entry which is preliminary data.</text>
</comment>
<dbReference type="Proteomes" id="UP000288716">
    <property type="component" value="Unassembled WGS sequence"/>
</dbReference>
<gene>
    <name evidence="2" type="ORF">B4U80_09010</name>
</gene>
<proteinExistence type="predicted"/>
<evidence type="ECO:0000313" key="2">
    <source>
        <dbReference type="EMBL" id="RWS22326.1"/>
    </source>
</evidence>
<dbReference type="VEuPathDB" id="VectorBase:LDEU009714"/>
<dbReference type="PANTHER" id="PTHR43372">
    <property type="entry name" value="FATTY-ACID AMIDE HYDROLASE"/>
    <property type="match status" value="1"/>
</dbReference>
<dbReference type="SUPFAM" id="SSF75304">
    <property type="entry name" value="Amidase signature (AS) enzymes"/>
    <property type="match status" value="1"/>
</dbReference>